<dbReference type="HOGENOM" id="CLU_2363455_0_0_1"/>
<dbReference type="AlphaFoldDB" id="B8AY27"/>
<evidence type="ECO:0000256" key="1">
    <source>
        <dbReference type="ARBA" id="ARBA00004141"/>
    </source>
</evidence>
<dbReference type="GO" id="GO:0016020">
    <property type="term" value="C:membrane"/>
    <property type="evidence" value="ECO:0007669"/>
    <property type="project" value="UniProtKB-SubCell"/>
</dbReference>
<comment type="subcellular location">
    <subcellularLocation>
        <location evidence="1">Membrane</location>
        <topology evidence="1">Multi-pass membrane protein</topology>
    </subcellularLocation>
</comment>
<evidence type="ECO:0000256" key="4">
    <source>
        <dbReference type="ARBA" id="ARBA00022989"/>
    </source>
</evidence>
<gene>
    <name evidence="8" type="ORF">OsI_19820</name>
</gene>
<keyword evidence="5 7" id="KW-0472">Membrane</keyword>
<name>B8AY27_ORYSI</name>
<dbReference type="PANTHER" id="PTHR31585:SF2">
    <property type="entry name" value="FOLATE-BIOPTERIN TRANSPORTER 7-RELATED"/>
    <property type="match status" value="1"/>
</dbReference>
<dbReference type="InterPro" id="IPR039309">
    <property type="entry name" value="BT1"/>
</dbReference>
<evidence type="ECO:0000256" key="6">
    <source>
        <dbReference type="SAM" id="MobiDB-lite"/>
    </source>
</evidence>
<keyword evidence="4 7" id="KW-1133">Transmembrane helix</keyword>
<proteinExistence type="predicted"/>
<dbReference type="Gramene" id="BGIOSGA019795-TA">
    <property type="protein sequence ID" value="BGIOSGA019795-PA"/>
    <property type="gene ID" value="BGIOSGA019795"/>
</dbReference>
<evidence type="ECO:0000256" key="3">
    <source>
        <dbReference type="ARBA" id="ARBA00022692"/>
    </source>
</evidence>
<dbReference type="EMBL" id="CM000130">
    <property type="protein sequence ID" value="EEC79151.1"/>
    <property type="molecule type" value="Genomic_DNA"/>
</dbReference>
<sequence length="96" mass="9358">MGSGSSKAGASSASSSSSASASASASGGDEATLLQAISWLAIALWPAISLPVLTIFLLLSNFGASICEVANDAIVAEAGKQATSSSGSVLHYCGYT</sequence>
<reference evidence="8 9" key="1">
    <citation type="journal article" date="2005" name="PLoS Biol.">
        <title>The genomes of Oryza sativa: a history of duplications.</title>
        <authorList>
            <person name="Yu J."/>
            <person name="Wang J."/>
            <person name="Lin W."/>
            <person name="Li S."/>
            <person name="Li H."/>
            <person name="Zhou J."/>
            <person name="Ni P."/>
            <person name="Dong W."/>
            <person name="Hu S."/>
            <person name="Zeng C."/>
            <person name="Zhang J."/>
            <person name="Zhang Y."/>
            <person name="Li R."/>
            <person name="Xu Z."/>
            <person name="Li S."/>
            <person name="Li X."/>
            <person name="Zheng H."/>
            <person name="Cong L."/>
            <person name="Lin L."/>
            <person name="Yin J."/>
            <person name="Geng J."/>
            <person name="Li G."/>
            <person name="Shi J."/>
            <person name="Liu J."/>
            <person name="Lv H."/>
            <person name="Li J."/>
            <person name="Wang J."/>
            <person name="Deng Y."/>
            <person name="Ran L."/>
            <person name="Shi X."/>
            <person name="Wang X."/>
            <person name="Wu Q."/>
            <person name="Li C."/>
            <person name="Ren X."/>
            <person name="Wang J."/>
            <person name="Wang X."/>
            <person name="Li D."/>
            <person name="Liu D."/>
            <person name="Zhang X."/>
            <person name="Ji Z."/>
            <person name="Zhao W."/>
            <person name="Sun Y."/>
            <person name="Zhang Z."/>
            <person name="Bao J."/>
            <person name="Han Y."/>
            <person name="Dong L."/>
            <person name="Ji J."/>
            <person name="Chen P."/>
            <person name="Wu S."/>
            <person name="Liu J."/>
            <person name="Xiao Y."/>
            <person name="Bu D."/>
            <person name="Tan J."/>
            <person name="Yang L."/>
            <person name="Ye C."/>
            <person name="Zhang J."/>
            <person name="Xu J."/>
            <person name="Zhou Y."/>
            <person name="Yu Y."/>
            <person name="Zhang B."/>
            <person name="Zhuang S."/>
            <person name="Wei H."/>
            <person name="Liu B."/>
            <person name="Lei M."/>
            <person name="Yu H."/>
            <person name="Li Y."/>
            <person name="Xu H."/>
            <person name="Wei S."/>
            <person name="He X."/>
            <person name="Fang L."/>
            <person name="Zhang Z."/>
            <person name="Zhang Y."/>
            <person name="Huang X."/>
            <person name="Su Z."/>
            <person name="Tong W."/>
            <person name="Li J."/>
            <person name="Tong Z."/>
            <person name="Li S."/>
            <person name="Ye J."/>
            <person name="Wang L."/>
            <person name="Fang L."/>
            <person name="Lei T."/>
            <person name="Chen C."/>
            <person name="Chen H."/>
            <person name="Xu Z."/>
            <person name="Li H."/>
            <person name="Huang H."/>
            <person name="Zhang F."/>
            <person name="Xu H."/>
            <person name="Li N."/>
            <person name="Zhao C."/>
            <person name="Li S."/>
            <person name="Dong L."/>
            <person name="Huang Y."/>
            <person name="Li L."/>
            <person name="Xi Y."/>
            <person name="Qi Q."/>
            <person name="Li W."/>
            <person name="Zhang B."/>
            <person name="Hu W."/>
            <person name="Zhang Y."/>
            <person name="Tian X."/>
            <person name="Jiao Y."/>
            <person name="Liang X."/>
            <person name="Jin J."/>
            <person name="Gao L."/>
            <person name="Zheng W."/>
            <person name="Hao B."/>
            <person name="Liu S."/>
            <person name="Wang W."/>
            <person name="Yuan L."/>
            <person name="Cao M."/>
            <person name="McDermott J."/>
            <person name="Samudrala R."/>
            <person name="Wang J."/>
            <person name="Wong G.K."/>
            <person name="Yang H."/>
        </authorList>
    </citation>
    <scope>NUCLEOTIDE SEQUENCE [LARGE SCALE GENOMIC DNA]</scope>
    <source>
        <strain evidence="9">cv. 93-11</strain>
    </source>
</reference>
<dbReference type="PANTHER" id="PTHR31585">
    <property type="entry name" value="FOLATE-BIOPTERIN TRANSPORTER 1, CHLOROPLASTIC"/>
    <property type="match status" value="1"/>
</dbReference>
<dbReference type="Pfam" id="PF03092">
    <property type="entry name" value="BT1"/>
    <property type="match status" value="1"/>
</dbReference>
<evidence type="ECO:0000256" key="5">
    <source>
        <dbReference type="ARBA" id="ARBA00023136"/>
    </source>
</evidence>
<feature type="region of interest" description="Disordered" evidence="6">
    <location>
        <begin position="1"/>
        <end position="25"/>
    </location>
</feature>
<dbReference type="STRING" id="39946.B8AY27"/>
<protein>
    <submittedName>
        <fullName evidence="8">Uncharacterized protein</fullName>
    </submittedName>
</protein>
<evidence type="ECO:0000313" key="8">
    <source>
        <dbReference type="EMBL" id="EEC79151.1"/>
    </source>
</evidence>
<feature type="transmembrane region" description="Helical" evidence="7">
    <location>
        <begin position="37"/>
        <end position="59"/>
    </location>
</feature>
<accession>B8AY27</accession>
<organism evidence="8 9">
    <name type="scientific">Oryza sativa subsp. indica</name>
    <name type="common">Rice</name>
    <dbReference type="NCBI Taxonomy" id="39946"/>
    <lineage>
        <taxon>Eukaryota</taxon>
        <taxon>Viridiplantae</taxon>
        <taxon>Streptophyta</taxon>
        <taxon>Embryophyta</taxon>
        <taxon>Tracheophyta</taxon>
        <taxon>Spermatophyta</taxon>
        <taxon>Magnoliopsida</taxon>
        <taxon>Liliopsida</taxon>
        <taxon>Poales</taxon>
        <taxon>Poaceae</taxon>
        <taxon>BOP clade</taxon>
        <taxon>Oryzoideae</taxon>
        <taxon>Oryzeae</taxon>
        <taxon>Oryzinae</taxon>
        <taxon>Oryza</taxon>
        <taxon>Oryza sativa</taxon>
    </lineage>
</organism>
<keyword evidence="3 7" id="KW-0812">Transmembrane</keyword>
<evidence type="ECO:0000256" key="2">
    <source>
        <dbReference type="ARBA" id="ARBA00022448"/>
    </source>
</evidence>
<keyword evidence="9" id="KW-1185">Reference proteome</keyword>
<evidence type="ECO:0000313" key="9">
    <source>
        <dbReference type="Proteomes" id="UP000007015"/>
    </source>
</evidence>
<dbReference type="Proteomes" id="UP000007015">
    <property type="component" value="Chromosome 5"/>
</dbReference>
<evidence type="ECO:0000256" key="7">
    <source>
        <dbReference type="SAM" id="Phobius"/>
    </source>
</evidence>
<keyword evidence="2" id="KW-0813">Transport</keyword>